<organism evidence="1 3">
    <name type="scientific">Streptococcus ruminantium</name>
    <dbReference type="NCBI Taxonomy" id="1917441"/>
    <lineage>
        <taxon>Bacteria</taxon>
        <taxon>Bacillati</taxon>
        <taxon>Bacillota</taxon>
        <taxon>Bacilli</taxon>
        <taxon>Lactobacillales</taxon>
        <taxon>Streptococcaceae</taxon>
        <taxon>Streptococcus</taxon>
    </lineage>
</organism>
<dbReference type="RefSeq" id="WP_155961941.1">
    <property type="nucleotide sequence ID" value="NZ_AP025331.1"/>
</dbReference>
<dbReference type="EMBL" id="JAVIBX010000054">
    <property type="protein sequence ID" value="MDQ8834063.1"/>
    <property type="molecule type" value="Genomic_DNA"/>
</dbReference>
<evidence type="ECO:0000313" key="1">
    <source>
        <dbReference type="EMBL" id="MDQ8834063.1"/>
    </source>
</evidence>
<protein>
    <recommendedName>
        <fullName evidence="4">Transposase</fullName>
    </recommendedName>
</protein>
<accession>A0ABU1B5E9</accession>
<evidence type="ECO:0000313" key="3">
    <source>
        <dbReference type="Proteomes" id="UP001228446"/>
    </source>
</evidence>
<name>A0ABU1B5E9_9STRE</name>
<reference evidence="1 3" key="1">
    <citation type="submission" date="2023-08" db="EMBL/GenBank/DDBJ databases">
        <title>Streptococcus ruminantium-associated sheep mastitis outbreak detected in Italy is distinct from bovine isolates.</title>
        <authorList>
            <person name="Rosa M.N."/>
            <person name="Vezina B."/>
            <person name="Tola S."/>
        </authorList>
    </citation>
    <scope>NUCLEOTIDE SEQUENCE [LARGE SCALE GENOMIC DNA]</scope>
    <source>
        <strain evidence="1 3">OM6730</strain>
    </source>
</reference>
<keyword evidence="3" id="KW-1185">Reference proteome</keyword>
<proteinExistence type="predicted"/>
<comment type="caution">
    <text evidence="1">The sequence shown here is derived from an EMBL/GenBank/DDBJ whole genome shotgun (WGS) entry which is preliminary data.</text>
</comment>
<evidence type="ECO:0000313" key="2">
    <source>
        <dbReference type="EMBL" id="MDQ8834153.1"/>
    </source>
</evidence>
<gene>
    <name evidence="1" type="ORF">RFF62_09815</name>
    <name evidence="2" type="ORF">RFF62_10385</name>
</gene>
<dbReference type="Proteomes" id="UP001228446">
    <property type="component" value="Unassembled WGS sequence"/>
</dbReference>
<dbReference type="EMBL" id="JAVIBX010000083">
    <property type="protein sequence ID" value="MDQ8834153.1"/>
    <property type="molecule type" value="Genomic_DNA"/>
</dbReference>
<evidence type="ECO:0008006" key="4">
    <source>
        <dbReference type="Google" id="ProtNLM"/>
    </source>
</evidence>
<sequence length="62" mass="7286">MPTPIVPLNSPPQSRHFERKNRNAILLKIRLEKVELTFFHSINHEVLETILDKVLAYDHPTQ</sequence>